<feature type="transmembrane region" description="Helical" evidence="10">
    <location>
        <begin position="561"/>
        <end position="583"/>
    </location>
</feature>
<evidence type="ECO:0000256" key="3">
    <source>
        <dbReference type="ARBA" id="ARBA00022989"/>
    </source>
</evidence>
<dbReference type="AlphaFoldDB" id="A0A9N8DXJ9"/>
<evidence type="ECO:0000256" key="5">
    <source>
        <dbReference type="ARBA" id="ARBA00023136"/>
    </source>
</evidence>
<keyword evidence="8" id="KW-0807">Transducer</keyword>
<dbReference type="PROSITE" id="PS50259">
    <property type="entry name" value="G_PROTEIN_RECEP_F3_4"/>
    <property type="match status" value="1"/>
</dbReference>
<feature type="transmembrane region" description="Helical" evidence="10">
    <location>
        <begin position="595"/>
        <end position="613"/>
    </location>
</feature>
<evidence type="ECO:0000256" key="1">
    <source>
        <dbReference type="ARBA" id="ARBA00004141"/>
    </source>
</evidence>
<dbReference type="PANTHER" id="PTHR10519:SF20">
    <property type="entry name" value="G-PROTEIN COUPLED RECEPTOR 156-RELATED"/>
    <property type="match status" value="1"/>
</dbReference>
<evidence type="ECO:0000313" key="13">
    <source>
        <dbReference type="Proteomes" id="UP001153069"/>
    </source>
</evidence>
<comment type="subcellular location">
    <subcellularLocation>
        <location evidence="1">Membrane</location>
        <topology evidence="1">Multi-pass membrane protein</topology>
    </subcellularLocation>
</comment>
<evidence type="ECO:0000313" key="12">
    <source>
        <dbReference type="EMBL" id="CAB9508681.1"/>
    </source>
</evidence>
<sequence length="889" mass="98805">MKSDASSNNSSNSSGDESNDGVDMTQIRYTTTTDENSQRRRRQGHVMVLLPLTTIHDDTRELVEFRLYVEMAAFLAFTHLQTRDGSVLPFLPDRLQGCDFDLTYRHHDTRFSAIQASRQVVSSYQNTIAEQDDDNSTTTDTPPFCILGAARSVVSQAVSYLGSGLELPQVSSSSTASSLDDSPFFARTVPVTGDAEAMVYYMRQVFGVTHVGLLFIDDTWGRRYETDITVAAEKYNMTVRTVPFANALENRDATVILDNAMRQLQQTQLRYFIAALSPSTWRPVVKAAYHYQLMGSTHPTTTSDSSDAEYVWLLPDLVELVGDSFSLDADTELDIANALHGVGVVNMGMTPHSVLDAKLADASHNPQFQQDFIRHHDEPQLLQDFNFSTPIRSLYQYLTYDAMMAIGITACETPGLFTGQQFYNQLLQIDFEGVTGRVLLDPKTGTRAGADLQFPIVNLILQHNATQKGRISFTPQVAAQVDLLTSSTTPVIQIFHPFLHSNNSTQPPPSLPPLHVNRHLIPNGVLFFGIALAIVVMLLSVGLGIWVLANKSLYIIRVGQPIFLVQLCFGTFLVALTIIPLGWQEDKPGLDAACMAVPWLFCIGYAIAVSALWSKAERINQLLNSGRSFRRLNVQPKDVMKSTLILLGTNLILLTAWTISPWKLSWHRQNLSGNNVDSFGRALESYGACRPDSLLHLCFTVPLILTNLVALLMTTYHTYRARNLPMEFSETLYLFMSLISVCETILLGVPIIFVVFGNPSAYYLIASIVLSIGCLAIIVPMFLPKYLQRHTKAPKGRASSQDLSRLQARSGLGSEASEHQRRQQSGTRFVAILGDKNGSSREIDSLRQELKLIRDGSKRGLDNSSNPEFPFMSKEHPVFSDELNTPSQH</sequence>
<feature type="region of interest" description="Disordered" evidence="9">
    <location>
        <begin position="856"/>
        <end position="889"/>
    </location>
</feature>
<dbReference type="EMBL" id="CAICTM010000355">
    <property type="protein sequence ID" value="CAB9508681.1"/>
    <property type="molecule type" value="Genomic_DNA"/>
</dbReference>
<dbReference type="OrthoDB" id="5984008at2759"/>
<evidence type="ECO:0000256" key="4">
    <source>
        <dbReference type="ARBA" id="ARBA00023040"/>
    </source>
</evidence>
<dbReference type="CDD" id="cd15047">
    <property type="entry name" value="7tmC_GABA-B-like"/>
    <property type="match status" value="1"/>
</dbReference>
<dbReference type="Gene3D" id="3.40.50.2300">
    <property type="match status" value="2"/>
</dbReference>
<evidence type="ECO:0000256" key="10">
    <source>
        <dbReference type="SAM" id="Phobius"/>
    </source>
</evidence>
<keyword evidence="2 10" id="KW-0812">Transmembrane</keyword>
<evidence type="ECO:0000259" key="11">
    <source>
        <dbReference type="PROSITE" id="PS50259"/>
    </source>
</evidence>
<feature type="transmembrane region" description="Helical" evidence="10">
    <location>
        <begin position="525"/>
        <end position="549"/>
    </location>
</feature>
<keyword evidence="13" id="KW-1185">Reference proteome</keyword>
<keyword evidence="7" id="KW-0325">Glycoprotein</keyword>
<comment type="caution">
    <text evidence="12">The sequence shown here is derived from an EMBL/GenBank/DDBJ whole genome shotgun (WGS) entry which is preliminary data.</text>
</comment>
<dbReference type="PRINTS" id="PR00248">
    <property type="entry name" value="GPCRMGR"/>
</dbReference>
<dbReference type="InterPro" id="IPR002455">
    <property type="entry name" value="GPCR3_GABA-B"/>
</dbReference>
<accession>A0A9N8DXJ9</accession>
<gene>
    <name evidence="12" type="ORF">SEMRO_356_G125330.1</name>
</gene>
<dbReference type="InterPro" id="IPR017978">
    <property type="entry name" value="GPCR_3_C"/>
</dbReference>
<organism evidence="12 13">
    <name type="scientific">Seminavis robusta</name>
    <dbReference type="NCBI Taxonomy" id="568900"/>
    <lineage>
        <taxon>Eukaryota</taxon>
        <taxon>Sar</taxon>
        <taxon>Stramenopiles</taxon>
        <taxon>Ochrophyta</taxon>
        <taxon>Bacillariophyta</taxon>
        <taxon>Bacillariophyceae</taxon>
        <taxon>Bacillariophycidae</taxon>
        <taxon>Naviculales</taxon>
        <taxon>Naviculaceae</taxon>
        <taxon>Seminavis</taxon>
    </lineage>
</organism>
<dbReference type="InterPro" id="IPR001828">
    <property type="entry name" value="ANF_lig-bd_rcpt"/>
</dbReference>
<reference evidence="12" key="1">
    <citation type="submission" date="2020-06" db="EMBL/GenBank/DDBJ databases">
        <authorList>
            <consortium name="Plant Systems Biology data submission"/>
        </authorList>
    </citation>
    <scope>NUCLEOTIDE SEQUENCE</scope>
    <source>
        <strain evidence="12">D6</strain>
    </source>
</reference>
<evidence type="ECO:0000256" key="9">
    <source>
        <dbReference type="SAM" id="MobiDB-lite"/>
    </source>
</evidence>
<proteinExistence type="predicted"/>
<feature type="region of interest" description="Disordered" evidence="9">
    <location>
        <begin position="1"/>
        <end position="24"/>
    </location>
</feature>
<feature type="compositionally biased region" description="Low complexity" evidence="9">
    <location>
        <begin position="1"/>
        <end position="16"/>
    </location>
</feature>
<dbReference type="GO" id="GO:0038039">
    <property type="term" value="C:G protein-coupled receptor heterodimeric complex"/>
    <property type="evidence" value="ECO:0007669"/>
    <property type="project" value="TreeGrafter"/>
</dbReference>
<dbReference type="Proteomes" id="UP001153069">
    <property type="component" value="Unassembled WGS sequence"/>
</dbReference>
<feature type="transmembrane region" description="Helical" evidence="10">
    <location>
        <begin position="694"/>
        <end position="719"/>
    </location>
</feature>
<evidence type="ECO:0000256" key="6">
    <source>
        <dbReference type="ARBA" id="ARBA00023170"/>
    </source>
</evidence>
<keyword evidence="6 12" id="KW-0675">Receptor</keyword>
<feature type="transmembrane region" description="Helical" evidence="10">
    <location>
        <begin position="762"/>
        <end position="783"/>
    </location>
</feature>
<keyword evidence="5 10" id="KW-0472">Membrane</keyword>
<dbReference type="InterPro" id="IPR028082">
    <property type="entry name" value="Peripla_BP_I"/>
</dbReference>
<dbReference type="Pfam" id="PF00003">
    <property type="entry name" value="7tm_3"/>
    <property type="match status" value="1"/>
</dbReference>
<dbReference type="PANTHER" id="PTHR10519">
    <property type="entry name" value="GABA-B RECEPTOR"/>
    <property type="match status" value="1"/>
</dbReference>
<dbReference type="InterPro" id="IPR000337">
    <property type="entry name" value="GPCR_3"/>
</dbReference>
<evidence type="ECO:0000256" key="7">
    <source>
        <dbReference type="ARBA" id="ARBA00023180"/>
    </source>
</evidence>
<dbReference type="SUPFAM" id="SSF53822">
    <property type="entry name" value="Periplasmic binding protein-like I"/>
    <property type="match status" value="1"/>
</dbReference>
<feature type="domain" description="G-protein coupled receptors family 3 profile" evidence="11">
    <location>
        <begin position="592"/>
        <end position="785"/>
    </location>
</feature>
<protein>
    <submittedName>
        <fullName evidence="12">Gamma-aminobutyric acid (GABA) B receptor</fullName>
    </submittedName>
</protein>
<dbReference type="Pfam" id="PF01094">
    <property type="entry name" value="ANF_receptor"/>
    <property type="match status" value="1"/>
</dbReference>
<dbReference type="GO" id="GO:0004965">
    <property type="term" value="F:G protein-coupled GABA receptor activity"/>
    <property type="evidence" value="ECO:0007669"/>
    <property type="project" value="InterPro"/>
</dbReference>
<evidence type="ECO:0000256" key="8">
    <source>
        <dbReference type="ARBA" id="ARBA00023224"/>
    </source>
</evidence>
<feature type="transmembrane region" description="Helical" evidence="10">
    <location>
        <begin position="639"/>
        <end position="659"/>
    </location>
</feature>
<evidence type="ECO:0000256" key="2">
    <source>
        <dbReference type="ARBA" id="ARBA00022692"/>
    </source>
</evidence>
<keyword evidence="4" id="KW-0297">G-protein coupled receptor</keyword>
<feature type="transmembrane region" description="Helical" evidence="10">
    <location>
        <begin position="731"/>
        <end position="756"/>
    </location>
</feature>
<keyword evidence="3 10" id="KW-1133">Transmembrane helix</keyword>
<name>A0A9N8DXJ9_9STRA</name>